<feature type="region of interest" description="Disordered" evidence="1">
    <location>
        <begin position="1"/>
        <end position="115"/>
    </location>
</feature>
<dbReference type="AlphaFoldDB" id="A0A9N9THD7"/>
<keyword evidence="2" id="KW-0472">Membrane</keyword>
<proteinExistence type="predicted"/>
<keyword evidence="4" id="KW-1185">Reference proteome</keyword>
<feature type="transmembrane region" description="Helical" evidence="2">
    <location>
        <begin position="167"/>
        <end position="189"/>
    </location>
</feature>
<accession>A0A9N9THD7</accession>
<dbReference type="OrthoDB" id="6762505at2759"/>
<evidence type="ECO:0000313" key="3">
    <source>
        <dbReference type="EMBL" id="CAG9856022.1"/>
    </source>
</evidence>
<organism evidence="3 4">
    <name type="scientific">Phyllotreta striolata</name>
    <name type="common">Striped flea beetle</name>
    <name type="synonym">Crioceris striolata</name>
    <dbReference type="NCBI Taxonomy" id="444603"/>
    <lineage>
        <taxon>Eukaryota</taxon>
        <taxon>Metazoa</taxon>
        <taxon>Ecdysozoa</taxon>
        <taxon>Arthropoda</taxon>
        <taxon>Hexapoda</taxon>
        <taxon>Insecta</taxon>
        <taxon>Pterygota</taxon>
        <taxon>Neoptera</taxon>
        <taxon>Endopterygota</taxon>
        <taxon>Coleoptera</taxon>
        <taxon>Polyphaga</taxon>
        <taxon>Cucujiformia</taxon>
        <taxon>Chrysomeloidea</taxon>
        <taxon>Chrysomelidae</taxon>
        <taxon>Galerucinae</taxon>
        <taxon>Alticini</taxon>
        <taxon>Phyllotreta</taxon>
    </lineage>
</organism>
<protein>
    <submittedName>
        <fullName evidence="3">Uncharacterized protein</fullName>
    </submittedName>
</protein>
<sequence length="205" mass="23148">MPQQGEKLNGSSTAEMLRRQRHSLQPKISEIPANSFRHTQSHRYDSEGHNKRTKRAVVLPPRQSAINETSEIEEEEDKKAEKKGENVEKRTESHVFTIESEKRSSKSSKKSDKSSYAYDNAAYDSNLDKRSISSRAGSSRQPSVQSLEVVREQYCCCAKRTKCEKKLLLTVTVLSMVVVVLIIVLAIVASNRNIKDDLTTFAGQF</sequence>
<name>A0A9N9THD7_PHYSR</name>
<reference evidence="3" key="1">
    <citation type="submission" date="2022-01" db="EMBL/GenBank/DDBJ databases">
        <authorList>
            <person name="King R."/>
        </authorList>
    </citation>
    <scope>NUCLEOTIDE SEQUENCE</scope>
</reference>
<dbReference type="Proteomes" id="UP001153712">
    <property type="component" value="Chromosome 11"/>
</dbReference>
<keyword evidence="2" id="KW-1133">Transmembrane helix</keyword>
<dbReference type="EMBL" id="OU900104">
    <property type="protein sequence ID" value="CAG9856022.1"/>
    <property type="molecule type" value="Genomic_DNA"/>
</dbReference>
<evidence type="ECO:0000256" key="1">
    <source>
        <dbReference type="SAM" id="MobiDB-lite"/>
    </source>
</evidence>
<gene>
    <name evidence="3" type="ORF">PHYEVI_LOCUS2449</name>
</gene>
<feature type="compositionally biased region" description="Basic and acidic residues" evidence="1">
    <location>
        <begin position="77"/>
        <end position="113"/>
    </location>
</feature>
<keyword evidence="2" id="KW-0812">Transmembrane</keyword>
<evidence type="ECO:0000256" key="2">
    <source>
        <dbReference type="SAM" id="Phobius"/>
    </source>
</evidence>
<evidence type="ECO:0000313" key="4">
    <source>
        <dbReference type="Proteomes" id="UP001153712"/>
    </source>
</evidence>